<sequence>MNKSGRPAPHLSLRFDSHLFSIDTSRSPKSSVHPDAYLITHAHSDHYGKSAMISPDSIASRETARALEIRHERRYEGRTFPVGGSIFVDELEVKTYSTGHTIGSIAFGWETEVGTRVLVTGDVKNYEKLPKCDLLVTEANYGDPWDPGCRFEDDIVGFGDAVEMGATFGAYAFGKAQRAVSLIRALGCKEEIGMDKKSLALTQELLPGFGPFSQVEDNGTEINVVSPWELSSVRSTRKYVLTGRSDLPFTQIRISDHLDFKGLMRMVEKISPEAALIYHPEGSRANMMAHHLRELGMASISVSEIENSF</sequence>
<dbReference type="InterPro" id="IPR036866">
    <property type="entry name" value="RibonucZ/Hydroxyglut_hydro"/>
</dbReference>
<dbReference type="EMBL" id="LGHB01000004">
    <property type="protein sequence ID" value="KUK97201.1"/>
    <property type="molecule type" value="Genomic_DNA"/>
</dbReference>
<evidence type="ECO:0000313" key="1">
    <source>
        <dbReference type="EMBL" id="KUK45452.1"/>
    </source>
</evidence>
<gene>
    <name evidence="1" type="ORF">XD72_0230</name>
    <name evidence="2" type="ORF">XE07_0586</name>
</gene>
<reference evidence="2" key="1">
    <citation type="journal article" date="2015" name="MBio">
        <title>Genome-resolved metagenomic analysis reveals roles for candidate phyla and other microbial community members in biogeochemical transformations in oil reservoirs.</title>
        <authorList>
            <person name="Hu P."/>
            <person name="Tom L."/>
            <person name="Singh A."/>
            <person name="Thomas B.C."/>
            <person name="Baker B.J."/>
            <person name="Piceno Y.M."/>
            <person name="Andersen G.L."/>
            <person name="Banfield J.F."/>
        </authorList>
    </citation>
    <scope>NUCLEOTIDE SEQUENCE [LARGE SCALE GENOMIC DNA]</scope>
    <source>
        <strain evidence="2">56_747</strain>
    </source>
</reference>
<accession>A0A101IL36</accession>
<name>A0A101IL36_9EURY</name>
<evidence type="ECO:0000313" key="4">
    <source>
        <dbReference type="Proteomes" id="UP000057043"/>
    </source>
</evidence>
<dbReference type="Proteomes" id="UP000057043">
    <property type="component" value="Unassembled WGS sequence"/>
</dbReference>
<dbReference type="Gene3D" id="3.60.15.10">
    <property type="entry name" value="Ribonuclease Z/Hydroxyacylglutathione hydrolase-like"/>
    <property type="match status" value="1"/>
</dbReference>
<evidence type="ECO:0000313" key="2">
    <source>
        <dbReference type="EMBL" id="KUK97201.1"/>
    </source>
</evidence>
<proteinExistence type="predicted"/>
<organism evidence="2 3">
    <name type="scientific">Methanothrix harundinacea</name>
    <dbReference type="NCBI Taxonomy" id="301375"/>
    <lineage>
        <taxon>Archaea</taxon>
        <taxon>Methanobacteriati</taxon>
        <taxon>Methanobacteriota</taxon>
        <taxon>Stenosarchaea group</taxon>
        <taxon>Methanomicrobia</taxon>
        <taxon>Methanotrichales</taxon>
        <taxon>Methanotrichaceae</taxon>
        <taxon>Methanothrix</taxon>
    </lineage>
</organism>
<protein>
    <recommendedName>
        <fullName evidence="5">Metallo-beta-lactamase domain-containing protein</fullName>
    </recommendedName>
</protein>
<dbReference type="Proteomes" id="UP000053961">
    <property type="component" value="Unassembled WGS sequence"/>
</dbReference>
<dbReference type="SUPFAM" id="SSF56281">
    <property type="entry name" value="Metallo-hydrolase/oxidoreductase"/>
    <property type="match status" value="1"/>
</dbReference>
<comment type="caution">
    <text evidence="2">The sequence shown here is derived from an EMBL/GenBank/DDBJ whole genome shotgun (WGS) entry which is preliminary data.</text>
</comment>
<evidence type="ECO:0000313" key="3">
    <source>
        <dbReference type="Proteomes" id="UP000053961"/>
    </source>
</evidence>
<dbReference type="AlphaFoldDB" id="A0A101IL36"/>
<dbReference type="PATRIC" id="fig|301375.6.peg.1491"/>
<evidence type="ECO:0008006" key="5">
    <source>
        <dbReference type="Google" id="ProtNLM"/>
    </source>
</evidence>
<dbReference type="EMBL" id="LGFT01000003">
    <property type="protein sequence ID" value="KUK45452.1"/>
    <property type="molecule type" value="Genomic_DNA"/>
</dbReference>
<reference evidence="3 4" key="2">
    <citation type="journal article" date="2015" name="MBio">
        <title>Genome-Resolved Metagenomic Analysis Reveals Roles for Candidate Phyla and Other Microbial Community Members in Biogeochemical Transformations in Oil Reservoirs.</title>
        <authorList>
            <person name="Hu P."/>
            <person name="Tom L."/>
            <person name="Singh A."/>
            <person name="Thomas B.C."/>
            <person name="Baker B.J."/>
            <person name="Piceno Y.M."/>
            <person name="Andersen G.L."/>
            <person name="Banfield J.F."/>
        </authorList>
    </citation>
    <scope>NUCLEOTIDE SEQUENCE [LARGE SCALE GENOMIC DNA]</scope>
    <source>
        <strain evidence="1">57_489</strain>
    </source>
</reference>